<gene>
    <name evidence="2" type="ORF">MGAL_10B051218</name>
</gene>
<dbReference type="Proteomes" id="UP000596742">
    <property type="component" value="Unassembled WGS sequence"/>
</dbReference>
<feature type="region of interest" description="Disordered" evidence="1">
    <location>
        <begin position="148"/>
        <end position="177"/>
    </location>
</feature>
<comment type="caution">
    <text evidence="2">The sequence shown here is derived from an EMBL/GenBank/DDBJ whole genome shotgun (WGS) entry which is preliminary data.</text>
</comment>
<reference evidence="2" key="1">
    <citation type="submission" date="2018-11" db="EMBL/GenBank/DDBJ databases">
        <authorList>
            <person name="Alioto T."/>
            <person name="Alioto T."/>
        </authorList>
    </citation>
    <scope>NUCLEOTIDE SEQUENCE</scope>
</reference>
<dbReference type="AlphaFoldDB" id="A0A8B6ERK2"/>
<protein>
    <submittedName>
        <fullName evidence="2">Uncharacterized protein</fullName>
    </submittedName>
</protein>
<dbReference type="PANTHER" id="PTHR33820:SF2">
    <property type="entry name" value="COILED-COIL DOMAIN-CONTAINING PROTEIN 17"/>
    <property type="match status" value="1"/>
</dbReference>
<evidence type="ECO:0000313" key="3">
    <source>
        <dbReference type="Proteomes" id="UP000596742"/>
    </source>
</evidence>
<dbReference type="InterPro" id="IPR038800">
    <property type="entry name" value="CCDC17"/>
</dbReference>
<dbReference type="EMBL" id="UYJE01005620">
    <property type="protein sequence ID" value="VDI38786.1"/>
    <property type="molecule type" value="Genomic_DNA"/>
</dbReference>
<dbReference type="PANTHER" id="PTHR33820">
    <property type="entry name" value="COILED-COIL DOMAIN-CONTAINING PROTEIN 17"/>
    <property type="match status" value="1"/>
</dbReference>
<sequence>MSFDSGSAWYRSVHRRTYSPATVYTEPATRAVGTSGGANAVIGARQPVPKFVVELQLSGGPASEYDKHSLITRAWVKVPLFDNDAKLIAGKFRIPFRNVPIKPFLHASELQKLEKFDDAELYYRIVNMRDSEVQSLLNISASNHQQYNQPTIPSLYKSPTPVQNPPPPPSIGSRMSR</sequence>
<name>A0A8B6ERK2_MYTGA</name>
<organism evidence="2 3">
    <name type="scientific">Mytilus galloprovincialis</name>
    <name type="common">Mediterranean mussel</name>
    <dbReference type="NCBI Taxonomy" id="29158"/>
    <lineage>
        <taxon>Eukaryota</taxon>
        <taxon>Metazoa</taxon>
        <taxon>Spiralia</taxon>
        <taxon>Lophotrochozoa</taxon>
        <taxon>Mollusca</taxon>
        <taxon>Bivalvia</taxon>
        <taxon>Autobranchia</taxon>
        <taxon>Pteriomorphia</taxon>
        <taxon>Mytilida</taxon>
        <taxon>Mytiloidea</taxon>
        <taxon>Mytilidae</taxon>
        <taxon>Mytilinae</taxon>
        <taxon>Mytilus</taxon>
    </lineage>
</organism>
<keyword evidence="3" id="KW-1185">Reference proteome</keyword>
<dbReference type="OrthoDB" id="289416at2759"/>
<accession>A0A8B6ERK2</accession>
<evidence type="ECO:0000256" key="1">
    <source>
        <dbReference type="SAM" id="MobiDB-lite"/>
    </source>
</evidence>
<proteinExistence type="predicted"/>
<evidence type="ECO:0000313" key="2">
    <source>
        <dbReference type="EMBL" id="VDI38786.1"/>
    </source>
</evidence>